<keyword evidence="1" id="KW-0238">DNA-binding</keyword>
<dbReference type="PANTHER" id="PTHR46558">
    <property type="entry name" value="TRACRIPTIONAL REGULATORY PROTEIN-RELATED-RELATED"/>
    <property type="match status" value="1"/>
</dbReference>
<dbReference type="Gene3D" id="1.10.1240.10">
    <property type="entry name" value="Methionine synthase domain"/>
    <property type="match status" value="1"/>
</dbReference>
<dbReference type="EMBL" id="FQZO01000004">
    <property type="protein sequence ID" value="SHJ36933.1"/>
    <property type="molecule type" value="Genomic_DNA"/>
</dbReference>
<dbReference type="InterPro" id="IPR010982">
    <property type="entry name" value="Lambda_DNA-bd_dom_sf"/>
</dbReference>
<dbReference type="InterPro" id="IPR006158">
    <property type="entry name" value="Cobalamin-bd"/>
</dbReference>
<dbReference type="PROSITE" id="PS50943">
    <property type="entry name" value="HTH_CROC1"/>
    <property type="match status" value="1"/>
</dbReference>
<evidence type="ECO:0000259" key="3">
    <source>
        <dbReference type="PROSITE" id="PS51332"/>
    </source>
</evidence>
<feature type="domain" description="B12-binding" evidence="3">
    <location>
        <begin position="177"/>
        <end position="300"/>
    </location>
</feature>
<organism evidence="4 5">
    <name type="scientific">Clostridium amylolyticum</name>
    <dbReference type="NCBI Taxonomy" id="1121298"/>
    <lineage>
        <taxon>Bacteria</taxon>
        <taxon>Bacillati</taxon>
        <taxon>Bacillota</taxon>
        <taxon>Clostridia</taxon>
        <taxon>Eubacteriales</taxon>
        <taxon>Clostridiaceae</taxon>
        <taxon>Clostridium</taxon>
    </lineage>
</organism>
<dbReference type="InterPro" id="IPR036724">
    <property type="entry name" value="Cobalamin-bd_sf"/>
</dbReference>
<dbReference type="GO" id="GO:0031419">
    <property type="term" value="F:cobalamin binding"/>
    <property type="evidence" value="ECO:0007669"/>
    <property type="project" value="InterPro"/>
</dbReference>
<dbReference type="Proteomes" id="UP000184080">
    <property type="component" value="Unassembled WGS sequence"/>
</dbReference>
<evidence type="ECO:0000256" key="1">
    <source>
        <dbReference type="ARBA" id="ARBA00023125"/>
    </source>
</evidence>
<dbReference type="Gene3D" id="1.10.260.40">
    <property type="entry name" value="lambda repressor-like DNA-binding domains"/>
    <property type="match status" value="1"/>
</dbReference>
<dbReference type="Pfam" id="PF02607">
    <property type="entry name" value="B12-binding_2"/>
    <property type="match status" value="1"/>
</dbReference>
<accession>A0A1M6IR64</accession>
<dbReference type="SMART" id="SM00530">
    <property type="entry name" value="HTH_XRE"/>
    <property type="match status" value="1"/>
</dbReference>
<dbReference type="SUPFAM" id="SSF52242">
    <property type="entry name" value="Cobalamin (vitamin B12)-binding domain"/>
    <property type="match status" value="1"/>
</dbReference>
<dbReference type="CDD" id="cd00093">
    <property type="entry name" value="HTH_XRE"/>
    <property type="match status" value="1"/>
</dbReference>
<name>A0A1M6IR64_9CLOT</name>
<dbReference type="PANTHER" id="PTHR46558:SF11">
    <property type="entry name" value="HTH-TYPE TRANSCRIPTIONAL REGULATOR XRE"/>
    <property type="match status" value="1"/>
</dbReference>
<dbReference type="CDD" id="cd02067">
    <property type="entry name" value="B12-binding"/>
    <property type="match status" value="1"/>
</dbReference>
<dbReference type="GO" id="GO:0003677">
    <property type="term" value="F:DNA binding"/>
    <property type="evidence" value="ECO:0007669"/>
    <property type="project" value="UniProtKB-KW"/>
</dbReference>
<dbReference type="PROSITE" id="PS51332">
    <property type="entry name" value="B12_BINDING"/>
    <property type="match status" value="1"/>
</dbReference>
<sequence>MEKFTSRLKELRKEKKITQKELADSLGLAQSTIANYEQGIRFPDNVMIKKLADYFSVSLDYLLKRTEVREIVLTKKNYEFINKLDDLEYKNIISKKYLDELIKGDKKAARDLIIDAFKGGLDIQGIYFDILEPALKEVGFLWEKHIVDIWNEHYITDTTIEIMNEIKNLNRKPHNVNYSIILASPGGEMHNVGLKMISDILEIEGFRVIYLGSNIPTQSIINVIEVEIPDLIAFSVTMHYHLDSAKMAIAAVKNNFKNIKILVGGGAFKNEEEAWKYVGADYYYENGRDVIEILKKEFSK</sequence>
<proteinExistence type="predicted"/>
<dbReference type="Pfam" id="PF02310">
    <property type="entry name" value="B12-binding"/>
    <property type="match status" value="1"/>
</dbReference>
<dbReference type="OrthoDB" id="5756833at2"/>
<dbReference type="GO" id="GO:0046872">
    <property type="term" value="F:metal ion binding"/>
    <property type="evidence" value="ECO:0007669"/>
    <property type="project" value="InterPro"/>
</dbReference>
<feature type="domain" description="HTH cro/C1-type" evidence="2">
    <location>
        <begin position="8"/>
        <end position="62"/>
    </location>
</feature>
<evidence type="ECO:0000313" key="4">
    <source>
        <dbReference type="EMBL" id="SHJ36933.1"/>
    </source>
</evidence>
<dbReference type="InterPro" id="IPR003759">
    <property type="entry name" value="Cbl-bd_cap"/>
</dbReference>
<evidence type="ECO:0000313" key="5">
    <source>
        <dbReference type="Proteomes" id="UP000184080"/>
    </source>
</evidence>
<protein>
    <submittedName>
        <fullName evidence="4">Methanogenic corrinoid protein MtbC1</fullName>
    </submittedName>
</protein>
<evidence type="ECO:0000259" key="2">
    <source>
        <dbReference type="PROSITE" id="PS50943"/>
    </source>
</evidence>
<dbReference type="SUPFAM" id="SSF47413">
    <property type="entry name" value="lambda repressor-like DNA-binding domains"/>
    <property type="match status" value="1"/>
</dbReference>
<keyword evidence="5" id="KW-1185">Reference proteome</keyword>
<dbReference type="Pfam" id="PF01381">
    <property type="entry name" value="HTH_3"/>
    <property type="match status" value="1"/>
</dbReference>
<dbReference type="STRING" id="1121298.SAMN05444401_2930"/>
<dbReference type="InterPro" id="IPR036594">
    <property type="entry name" value="Meth_synthase_dom"/>
</dbReference>
<dbReference type="InterPro" id="IPR001387">
    <property type="entry name" value="Cro/C1-type_HTH"/>
</dbReference>
<dbReference type="Gene3D" id="3.40.50.280">
    <property type="entry name" value="Cobalamin-binding domain"/>
    <property type="match status" value="1"/>
</dbReference>
<dbReference type="RefSeq" id="WP_073008129.1">
    <property type="nucleotide sequence ID" value="NZ_FQZO01000004.1"/>
</dbReference>
<gene>
    <name evidence="4" type="ORF">SAMN05444401_2930</name>
</gene>
<reference evidence="4 5" key="1">
    <citation type="submission" date="2016-11" db="EMBL/GenBank/DDBJ databases">
        <authorList>
            <person name="Jaros S."/>
            <person name="Januszkiewicz K."/>
            <person name="Wedrychowicz H."/>
        </authorList>
    </citation>
    <scope>NUCLEOTIDE SEQUENCE [LARGE SCALE GENOMIC DNA]</scope>
    <source>
        <strain evidence="4 5">DSM 21864</strain>
    </source>
</reference>
<dbReference type="AlphaFoldDB" id="A0A1M6IR64"/>